<evidence type="ECO:0000313" key="2">
    <source>
        <dbReference type="Proteomes" id="UP000323439"/>
    </source>
</evidence>
<dbReference type="RefSeq" id="WP_149732046.1">
    <property type="nucleotide sequence ID" value="NZ_FMXB01000011.1"/>
</dbReference>
<protein>
    <submittedName>
        <fullName evidence="1">Uncharacterized protein</fullName>
    </submittedName>
</protein>
<organism evidence="1 2">
    <name type="scientific">Methanobrevibacter millerae</name>
    <dbReference type="NCBI Taxonomy" id="230361"/>
    <lineage>
        <taxon>Archaea</taxon>
        <taxon>Methanobacteriati</taxon>
        <taxon>Methanobacteriota</taxon>
        <taxon>Methanomada group</taxon>
        <taxon>Methanobacteria</taxon>
        <taxon>Methanobacteriales</taxon>
        <taxon>Methanobacteriaceae</taxon>
        <taxon>Methanobrevibacter</taxon>
    </lineage>
</organism>
<evidence type="ECO:0000313" key="1">
    <source>
        <dbReference type="EMBL" id="SDA59298.1"/>
    </source>
</evidence>
<dbReference type="Proteomes" id="UP000323439">
    <property type="component" value="Unassembled WGS sequence"/>
</dbReference>
<sequence>MDKKYAIIIGIILAVFLISSSYALLTNDNADSTTKNTNNVTKDTNITADKSVSVDNNSTDKSVAVDKSIDADKSVGLKSVMEDITPNSNIVSENPPADRIYRENGTLFFEGYGGNGNRFFSEMQDLPNEHHPVDGDFVNPDNSEEKLDPADNPVMKNKGDIYNQLKLTPETMVYI</sequence>
<reference evidence="1 2" key="1">
    <citation type="submission" date="2016-10" db="EMBL/GenBank/DDBJ databases">
        <authorList>
            <person name="Varghese N."/>
            <person name="Submissions S."/>
        </authorList>
    </citation>
    <scope>NUCLEOTIDE SEQUENCE [LARGE SCALE GENOMIC DNA]</scope>
    <source>
        <strain evidence="1 2">DSM 16643</strain>
    </source>
</reference>
<proteinExistence type="predicted"/>
<name>A0A1G5WMA9_9EURY</name>
<dbReference type="AlphaFoldDB" id="A0A1G5WMA9"/>
<dbReference type="EMBL" id="FMXB01000011">
    <property type="protein sequence ID" value="SDA59298.1"/>
    <property type="molecule type" value="Genomic_DNA"/>
</dbReference>
<accession>A0A1G5WMA9</accession>
<keyword evidence="2" id="KW-1185">Reference proteome</keyword>
<gene>
    <name evidence="1" type="ORF">SAMN02910315_01510</name>
</gene>